<reference evidence="2" key="1">
    <citation type="journal article" date="2021" name="Proc. Natl. Acad. Sci. U.S.A.">
        <title>A Catalog of Tens of Thousands of Viruses from Human Metagenomes Reveals Hidden Associations with Chronic Diseases.</title>
        <authorList>
            <person name="Tisza M.J."/>
            <person name="Buck C.B."/>
        </authorList>
    </citation>
    <scope>NUCLEOTIDE SEQUENCE</scope>
    <source>
        <strain evidence="2">CtOXk3</strain>
    </source>
</reference>
<dbReference type="EMBL" id="BK032706">
    <property type="protein sequence ID" value="DAF56049.1"/>
    <property type="molecule type" value="Genomic_DNA"/>
</dbReference>
<accession>A0A8S5SYF9</accession>
<proteinExistence type="predicted"/>
<name>A0A8S5SYF9_9CAUD</name>
<organism evidence="2">
    <name type="scientific">Siphoviridae sp. ctOXk3</name>
    <dbReference type="NCBI Taxonomy" id="2827861"/>
    <lineage>
        <taxon>Viruses</taxon>
        <taxon>Duplodnaviria</taxon>
        <taxon>Heunggongvirae</taxon>
        <taxon>Uroviricota</taxon>
        <taxon>Caudoviricetes</taxon>
    </lineage>
</organism>
<feature type="region of interest" description="Disordered" evidence="1">
    <location>
        <begin position="1"/>
        <end position="31"/>
    </location>
</feature>
<evidence type="ECO:0000256" key="1">
    <source>
        <dbReference type="SAM" id="MobiDB-lite"/>
    </source>
</evidence>
<protein>
    <submittedName>
        <fullName evidence="2">Uncharacterized protein</fullName>
    </submittedName>
</protein>
<evidence type="ECO:0000313" key="2">
    <source>
        <dbReference type="EMBL" id="DAF56049.1"/>
    </source>
</evidence>
<sequence>MITPSTDETHSLPPHRGAAPPGQGRERPLNH</sequence>